<accession>A0A8E2DYR9</accession>
<gene>
    <name evidence="2" type="ORF">K432DRAFT_252069</name>
</gene>
<dbReference type="Gene3D" id="1.20.5.170">
    <property type="match status" value="1"/>
</dbReference>
<proteinExistence type="predicted"/>
<protein>
    <recommendedName>
        <fullName evidence="4">BZIP domain-containing protein</fullName>
    </recommendedName>
</protein>
<dbReference type="PANTHER" id="PTHR42070:SF1">
    <property type="entry name" value="FILAMENT ASSOCIATED PROTEIN, PUTATIVE (AFU_ORTHOLOGUE AFUA_8G06630)-RELATED"/>
    <property type="match status" value="1"/>
</dbReference>
<keyword evidence="1" id="KW-0175">Coiled coil</keyword>
<dbReference type="PANTHER" id="PTHR42070">
    <property type="entry name" value="FILAMENT ASSOCIATED PROTEIN, PUTATIVE (AFU_ORTHOLOGUE AFUA_8G06630)-RELATED"/>
    <property type="match status" value="1"/>
</dbReference>
<dbReference type="EMBL" id="KV745553">
    <property type="protein sequence ID" value="OCK74124.1"/>
    <property type="molecule type" value="Genomic_DNA"/>
</dbReference>
<dbReference type="AlphaFoldDB" id="A0A8E2DYR9"/>
<feature type="non-terminal residue" evidence="2">
    <location>
        <position position="1"/>
    </location>
</feature>
<reference evidence="2 3" key="1">
    <citation type="journal article" date="2016" name="Nat. Commun.">
        <title>Ectomycorrhizal ecology is imprinted in the genome of the dominant symbiotic fungus Cenococcum geophilum.</title>
        <authorList>
            <consortium name="DOE Joint Genome Institute"/>
            <person name="Peter M."/>
            <person name="Kohler A."/>
            <person name="Ohm R.A."/>
            <person name="Kuo A."/>
            <person name="Krutzmann J."/>
            <person name="Morin E."/>
            <person name="Arend M."/>
            <person name="Barry K.W."/>
            <person name="Binder M."/>
            <person name="Choi C."/>
            <person name="Clum A."/>
            <person name="Copeland A."/>
            <person name="Grisel N."/>
            <person name="Haridas S."/>
            <person name="Kipfer T."/>
            <person name="LaButti K."/>
            <person name="Lindquist E."/>
            <person name="Lipzen A."/>
            <person name="Maire R."/>
            <person name="Meier B."/>
            <person name="Mihaltcheva S."/>
            <person name="Molinier V."/>
            <person name="Murat C."/>
            <person name="Poggeler S."/>
            <person name="Quandt C.A."/>
            <person name="Sperisen C."/>
            <person name="Tritt A."/>
            <person name="Tisserant E."/>
            <person name="Crous P.W."/>
            <person name="Henrissat B."/>
            <person name="Nehls U."/>
            <person name="Egli S."/>
            <person name="Spatafora J.W."/>
            <person name="Grigoriev I.V."/>
            <person name="Martin F.M."/>
        </authorList>
    </citation>
    <scope>NUCLEOTIDE SEQUENCE [LARGE SCALE GENOMIC DNA]</scope>
    <source>
        <strain evidence="2 3">CBS 459.81</strain>
    </source>
</reference>
<evidence type="ECO:0008006" key="4">
    <source>
        <dbReference type="Google" id="ProtNLM"/>
    </source>
</evidence>
<name>A0A8E2DYR9_9PEZI</name>
<sequence>RNRKNQRLSRQRKNEYVQELKEEVRKYRSQGVEVSQAIHIAAQYVLKENQRLRNLLAANSV</sequence>
<evidence type="ECO:0000313" key="2">
    <source>
        <dbReference type="EMBL" id="OCK74124.1"/>
    </source>
</evidence>
<organism evidence="2 3">
    <name type="scientific">Lepidopterella palustris CBS 459.81</name>
    <dbReference type="NCBI Taxonomy" id="1314670"/>
    <lineage>
        <taxon>Eukaryota</taxon>
        <taxon>Fungi</taxon>
        <taxon>Dikarya</taxon>
        <taxon>Ascomycota</taxon>
        <taxon>Pezizomycotina</taxon>
        <taxon>Dothideomycetes</taxon>
        <taxon>Pleosporomycetidae</taxon>
        <taxon>Mytilinidiales</taxon>
        <taxon>Argynnaceae</taxon>
        <taxon>Lepidopterella</taxon>
    </lineage>
</organism>
<dbReference type="Proteomes" id="UP000250266">
    <property type="component" value="Unassembled WGS sequence"/>
</dbReference>
<dbReference type="OrthoDB" id="4505928at2759"/>
<keyword evidence="3" id="KW-1185">Reference proteome</keyword>
<feature type="coiled-coil region" evidence="1">
    <location>
        <begin position="10"/>
        <end position="37"/>
    </location>
</feature>
<evidence type="ECO:0000313" key="3">
    <source>
        <dbReference type="Proteomes" id="UP000250266"/>
    </source>
</evidence>
<feature type="non-terminal residue" evidence="2">
    <location>
        <position position="61"/>
    </location>
</feature>
<evidence type="ECO:0000256" key="1">
    <source>
        <dbReference type="SAM" id="Coils"/>
    </source>
</evidence>